<evidence type="ECO:0008006" key="3">
    <source>
        <dbReference type="Google" id="ProtNLM"/>
    </source>
</evidence>
<gene>
    <name evidence="1" type="ORF">C1645_824063</name>
</gene>
<reference evidence="1 2" key="1">
    <citation type="submission" date="2018-06" db="EMBL/GenBank/DDBJ databases">
        <title>Comparative genomics reveals the genomic features of Rhizophagus irregularis, R. cerebriforme, R. diaphanum and Gigaspora rosea, and their symbiotic lifestyle signature.</title>
        <authorList>
            <person name="Morin E."/>
            <person name="San Clemente H."/>
            <person name="Chen E.C.H."/>
            <person name="De La Providencia I."/>
            <person name="Hainaut M."/>
            <person name="Kuo A."/>
            <person name="Kohler A."/>
            <person name="Murat C."/>
            <person name="Tang N."/>
            <person name="Roy S."/>
            <person name="Loubradou J."/>
            <person name="Henrissat B."/>
            <person name="Grigoriev I.V."/>
            <person name="Corradi N."/>
            <person name="Roux C."/>
            <person name="Martin F.M."/>
        </authorList>
    </citation>
    <scope>NUCLEOTIDE SEQUENCE [LARGE SCALE GENOMIC DNA]</scope>
    <source>
        <strain evidence="1 2">DAOM 227022</strain>
    </source>
</reference>
<organism evidence="1 2">
    <name type="scientific">Glomus cerebriforme</name>
    <dbReference type="NCBI Taxonomy" id="658196"/>
    <lineage>
        <taxon>Eukaryota</taxon>
        <taxon>Fungi</taxon>
        <taxon>Fungi incertae sedis</taxon>
        <taxon>Mucoromycota</taxon>
        <taxon>Glomeromycotina</taxon>
        <taxon>Glomeromycetes</taxon>
        <taxon>Glomerales</taxon>
        <taxon>Glomeraceae</taxon>
        <taxon>Glomus</taxon>
    </lineage>
</organism>
<dbReference type="Proteomes" id="UP000265703">
    <property type="component" value="Unassembled WGS sequence"/>
</dbReference>
<name>A0A397SUU9_9GLOM</name>
<evidence type="ECO:0000313" key="2">
    <source>
        <dbReference type="Proteomes" id="UP000265703"/>
    </source>
</evidence>
<protein>
    <recommendedName>
        <fullName evidence="3">DUF659 domain-containing protein</fullName>
    </recommendedName>
</protein>
<proteinExistence type="predicted"/>
<keyword evidence="2" id="KW-1185">Reference proteome</keyword>
<dbReference type="AlphaFoldDB" id="A0A397SUU9"/>
<dbReference type="EMBL" id="QKYT01000199">
    <property type="protein sequence ID" value="RIA89940.1"/>
    <property type="molecule type" value="Genomic_DNA"/>
</dbReference>
<accession>A0A397SUU9</accession>
<evidence type="ECO:0000313" key="1">
    <source>
        <dbReference type="EMBL" id="RIA89940.1"/>
    </source>
</evidence>
<sequence>MSSDFSKKTNFIRQSIYDYCLITKECKEYFWCLKNYSDIFHHTGAFFDDEIIKIVNEIGPKKLAVIVSDNVPDIHLCRHEFVIETVQKVGIIQQYFAMSYVLCQFLKDAIKILKIKEEKLKAIQKLMSLLYGIALVLSEHENDIKIRIKDILYDRTFYENCRIIAFILYPFKVSIECLKSRTSTLANCYIYLLSLAGAIYHIPNQNAHFKNYCIIKFNKRFDEFSNDLLLLAFFLHSRYHEEICKLHTYYIINAKRKLPYYSTDTSENLLCEKMIETIMEIRESEQYMNR</sequence>
<dbReference type="STRING" id="658196.A0A397SUU9"/>
<dbReference type="OrthoDB" id="2430123at2759"/>
<comment type="caution">
    <text evidence="1">The sequence shown here is derived from an EMBL/GenBank/DDBJ whole genome shotgun (WGS) entry which is preliminary data.</text>
</comment>